<dbReference type="Pfam" id="PF02470">
    <property type="entry name" value="MlaD"/>
    <property type="match status" value="1"/>
</dbReference>
<sequence>MENKAHAMLAGTFVLLVSALLALLALWLTRDVTQRDIYEMSTSETLTGLQPQASVNYRGVPVGKVEAIGFDSKVKGNVLLRVSIDRAAPMTASTFASVVSQGVTGLSFIQLDDNGESTERLQPDSNNPPRIRLEVGGINKLVKKTEDILTQLEEASMRANTLLSGQNQQAITAAITQIGNAAGSIDALAKSLAPTVASLPKVSREAQATLLSVRTASDELAVTASRLNEKDGPLDKLSQSATALASGVETFSASTLPKLGNVADDTGRAMRQLRRTIDNVGDNPQALIFGNGPALAGPGEPGFSANSPANQ</sequence>
<organism evidence="4 5">
    <name type="scientific">Polaromonas vacuolata</name>
    <dbReference type="NCBI Taxonomy" id="37448"/>
    <lineage>
        <taxon>Bacteria</taxon>
        <taxon>Pseudomonadati</taxon>
        <taxon>Pseudomonadota</taxon>
        <taxon>Betaproteobacteria</taxon>
        <taxon>Burkholderiales</taxon>
        <taxon>Comamonadaceae</taxon>
        <taxon>Polaromonas</taxon>
    </lineage>
</organism>
<dbReference type="AlphaFoldDB" id="A0A6H2H4U9"/>
<evidence type="ECO:0000256" key="2">
    <source>
        <dbReference type="SAM" id="Phobius"/>
    </source>
</evidence>
<evidence type="ECO:0000313" key="4">
    <source>
        <dbReference type="EMBL" id="QJC54878.1"/>
    </source>
</evidence>
<name>A0A6H2H4U9_9BURK</name>
<dbReference type="RefSeq" id="WP_168920810.1">
    <property type="nucleotide sequence ID" value="NZ_CP051461.1"/>
</dbReference>
<accession>A0A6H2H4U9</accession>
<keyword evidence="2" id="KW-1133">Transmembrane helix</keyword>
<keyword evidence="2" id="KW-0812">Transmembrane</keyword>
<feature type="transmembrane region" description="Helical" evidence="2">
    <location>
        <begin position="7"/>
        <end position="28"/>
    </location>
</feature>
<keyword evidence="2" id="KW-0472">Membrane</keyword>
<feature type="domain" description="Mce/MlaD" evidence="3">
    <location>
        <begin position="45"/>
        <end position="112"/>
    </location>
</feature>
<feature type="region of interest" description="Disordered" evidence="1">
    <location>
        <begin position="290"/>
        <end position="311"/>
    </location>
</feature>
<dbReference type="Proteomes" id="UP000502041">
    <property type="component" value="Chromosome"/>
</dbReference>
<dbReference type="PANTHER" id="PTHR36698">
    <property type="entry name" value="BLL5892 PROTEIN"/>
    <property type="match status" value="1"/>
</dbReference>
<protein>
    <submittedName>
        <fullName evidence="4">Chromosome partition protein Smc</fullName>
    </submittedName>
</protein>
<dbReference type="EMBL" id="CP051461">
    <property type="protein sequence ID" value="QJC54878.1"/>
    <property type="molecule type" value="Genomic_DNA"/>
</dbReference>
<reference evidence="4 5" key="1">
    <citation type="submission" date="2020-04" db="EMBL/GenBank/DDBJ databases">
        <title>Complete genome of a Psychrophilic, Marine, Gas Vacuolate Bacterium Polaromonas vacuolata KCTC 22033T.</title>
        <authorList>
            <person name="Hwang K."/>
            <person name="Kim K.M."/>
        </authorList>
    </citation>
    <scope>NUCLEOTIDE SEQUENCE [LARGE SCALE GENOMIC DNA]</scope>
    <source>
        <strain evidence="4 5">KCTC 22033</strain>
    </source>
</reference>
<gene>
    <name evidence="4" type="primary">smc_1</name>
    <name evidence="4" type="ORF">HC248_00140</name>
</gene>
<evidence type="ECO:0000313" key="5">
    <source>
        <dbReference type="Proteomes" id="UP000502041"/>
    </source>
</evidence>
<dbReference type="PANTHER" id="PTHR36698:SF2">
    <property type="entry name" value="MCE_MLAD DOMAIN-CONTAINING PROTEIN"/>
    <property type="match status" value="1"/>
</dbReference>
<keyword evidence="5" id="KW-1185">Reference proteome</keyword>
<dbReference type="InterPro" id="IPR003399">
    <property type="entry name" value="Mce/MlaD"/>
</dbReference>
<evidence type="ECO:0000256" key="1">
    <source>
        <dbReference type="SAM" id="MobiDB-lite"/>
    </source>
</evidence>
<evidence type="ECO:0000259" key="3">
    <source>
        <dbReference type="Pfam" id="PF02470"/>
    </source>
</evidence>
<proteinExistence type="predicted"/>
<dbReference type="KEGG" id="pvac:HC248_00140"/>